<dbReference type="SMART" id="SM00086">
    <property type="entry name" value="PAC"/>
    <property type="match status" value="1"/>
</dbReference>
<dbReference type="PANTHER" id="PTHR43304:SF1">
    <property type="entry name" value="PAC DOMAIN-CONTAINING PROTEIN"/>
    <property type="match status" value="1"/>
</dbReference>
<dbReference type="CDD" id="cd00130">
    <property type="entry name" value="PAS"/>
    <property type="match status" value="1"/>
</dbReference>
<dbReference type="Pfam" id="PF02518">
    <property type="entry name" value="HATPase_c"/>
    <property type="match status" value="1"/>
</dbReference>
<dbReference type="InterPro" id="IPR000014">
    <property type="entry name" value="PAS"/>
</dbReference>
<evidence type="ECO:0000259" key="9">
    <source>
        <dbReference type="PROSITE" id="PS50112"/>
    </source>
</evidence>
<feature type="transmembrane region" description="Helical" evidence="7">
    <location>
        <begin position="202"/>
        <end position="219"/>
    </location>
</feature>
<dbReference type="InterPro" id="IPR005467">
    <property type="entry name" value="His_kinase_dom"/>
</dbReference>
<feature type="transmembrane region" description="Helical" evidence="7">
    <location>
        <begin position="67"/>
        <end position="87"/>
    </location>
</feature>
<organism evidence="11">
    <name type="scientific">hydrocarbon metagenome</name>
    <dbReference type="NCBI Taxonomy" id="938273"/>
    <lineage>
        <taxon>unclassified sequences</taxon>
        <taxon>metagenomes</taxon>
        <taxon>ecological metagenomes</taxon>
    </lineage>
</organism>
<dbReference type="PRINTS" id="PR00344">
    <property type="entry name" value="BCTRLSENSOR"/>
</dbReference>
<dbReference type="SMART" id="SM00387">
    <property type="entry name" value="HATPase_c"/>
    <property type="match status" value="1"/>
</dbReference>
<keyword evidence="5" id="KW-0418">Kinase</keyword>
<feature type="domain" description="PAC" evidence="10">
    <location>
        <begin position="372"/>
        <end position="424"/>
    </location>
</feature>
<dbReference type="PROSITE" id="PS50113">
    <property type="entry name" value="PAC"/>
    <property type="match status" value="1"/>
</dbReference>
<keyword evidence="7" id="KW-0472">Membrane</keyword>
<dbReference type="GO" id="GO:0004673">
    <property type="term" value="F:protein histidine kinase activity"/>
    <property type="evidence" value="ECO:0007669"/>
    <property type="project" value="UniProtKB-EC"/>
</dbReference>
<dbReference type="Gene3D" id="3.30.565.10">
    <property type="entry name" value="Histidine kinase-like ATPase, C-terminal domain"/>
    <property type="match status" value="1"/>
</dbReference>
<dbReference type="InterPro" id="IPR033425">
    <property type="entry name" value="MASE3"/>
</dbReference>
<dbReference type="PROSITE" id="PS50109">
    <property type="entry name" value="HIS_KIN"/>
    <property type="match status" value="1"/>
</dbReference>
<feature type="transmembrane region" description="Helical" evidence="7">
    <location>
        <begin position="41"/>
        <end position="61"/>
    </location>
</feature>
<feature type="transmembrane region" description="Helical" evidence="7">
    <location>
        <begin position="264"/>
        <end position="282"/>
    </location>
</feature>
<evidence type="ECO:0000256" key="1">
    <source>
        <dbReference type="ARBA" id="ARBA00000085"/>
    </source>
</evidence>
<dbReference type="SMART" id="SM00091">
    <property type="entry name" value="PAS"/>
    <property type="match status" value="1"/>
</dbReference>
<sequence length="659" mass="73251">MPAGTALSFSDPELTIISYARRDCCRMIGMPERDWISPGQAVKPLAAGLGIALLFAGLYAASLYNYLLFHTLAELFSIVIAGAIFIIAWNSREMLDNTFFLIIGIAYLFVGGIDLVHTMAYEGMNIFIGYGPNLPTQLWIAARYLEAGSLLAATFLIARKLRAEYAFAAYSAVFLLLMYAIFSPGLFPDAYIEGEGLTPFKVVSEYLISLMLLAAIVLVHRRREAFEPRVLRLMILAFIVTIAAELAFTLYVDVYGFFNMLGHILKILSFALIYLAVVETGIRRPYALVFRRLSQSEGRYRLFAENFPGIAFQKRPDFSTVFFHGAVEEITGYTEEDFVRGRVQVLDLVHPDDRQAVLESAERLRATPGGAVDREYRIVRRDGGIRWIREHLQSLTDGGGGAVLIQGTIQDISGQKHAENAIRIANEKLSLLNRINRHDILNQLNVILGYLDLSKDMTDDPELRTYMEKQEAAARAIERYTGFARDYQEMGVSGPLWQSARETFLRAVSPIVSGQIPVEADLEGLEILADPMLEMVFLNLADNSLRHGGPGLSGIRAHYRKEGGGRMTLIYEDDGEGVPPDRKYRIFTPGYGKNQGYGLFLVGKILEITGMSIRETGMPGRGARFEISIPYGAWRLAAGERPPDSGIEDEKSAGTEAGV</sequence>
<keyword evidence="3" id="KW-0597">Phosphoprotein</keyword>
<dbReference type="SUPFAM" id="SSF55785">
    <property type="entry name" value="PYP-like sensor domain (PAS domain)"/>
    <property type="match status" value="1"/>
</dbReference>
<dbReference type="InterPro" id="IPR004358">
    <property type="entry name" value="Sig_transdc_His_kin-like_C"/>
</dbReference>
<feature type="region of interest" description="Disordered" evidence="6">
    <location>
        <begin position="640"/>
        <end position="659"/>
    </location>
</feature>
<dbReference type="NCBIfam" id="TIGR00229">
    <property type="entry name" value="sensory_box"/>
    <property type="match status" value="1"/>
</dbReference>
<keyword evidence="7" id="KW-0812">Transmembrane</keyword>
<evidence type="ECO:0000256" key="6">
    <source>
        <dbReference type="SAM" id="MobiDB-lite"/>
    </source>
</evidence>
<feature type="domain" description="PAS" evidence="9">
    <location>
        <begin position="296"/>
        <end position="368"/>
    </location>
</feature>
<feature type="transmembrane region" description="Helical" evidence="7">
    <location>
        <begin position="99"/>
        <end position="120"/>
    </location>
</feature>
<keyword evidence="7" id="KW-1133">Transmembrane helix</keyword>
<dbReference type="InterPro" id="IPR036890">
    <property type="entry name" value="HATPase_C_sf"/>
</dbReference>
<dbReference type="AlphaFoldDB" id="A0A0W8FIE5"/>
<dbReference type="InterPro" id="IPR001610">
    <property type="entry name" value="PAC"/>
</dbReference>
<evidence type="ECO:0000313" key="11">
    <source>
        <dbReference type="EMBL" id="KUG20677.1"/>
    </source>
</evidence>
<proteinExistence type="predicted"/>
<dbReference type="InterPro" id="IPR052162">
    <property type="entry name" value="Sensor_kinase/Photoreceptor"/>
</dbReference>
<dbReference type="InterPro" id="IPR000700">
    <property type="entry name" value="PAS-assoc_C"/>
</dbReference>
<evidence type="ECO:0000259" key="10">
    <source>
        <dbReference type="PROSITE" id="PS50113"/>
    </source>
</evidence>
<evidence type="ECO:0000256" key="4">
    <source>
        <dbReference type="ARBA" id="ARBA00022679"/>
    </source>
</evidence>
<dbReference type="Pfam" id="PF17159">
    <property type="entry name" value="MASE3"/>
    <property type="match status" value="1"/>
</dbReference>
<feature type="transmembrane region" description="Helical" evidence="7">
    <location>
        <begin position="165"/>
        <end position="182"/>
    </location>
</feature>
<dbReference type="Gene3D" id="3.30.450.20">
    <property type="entry name" value="PAS domain"/>
    <property type="match status" value="1"/>
</dbReference>
<dbReference type="EMBL" id="LNQE01001156">
    <property type="protein sequence ID" value="KUG20677.1"/>
    <property type="molecule type" value="Genomic_DNA"/>
</dbReference>
<dbReference type="Pfam" id="PF08447">
    <property type="entry name" value="PAS_3"/>
    <property type="match status" value="1"/>
</dbReference>
<accession>A0A0W8FIE5</accession>
<dbReference type="InterPro" id="IPR035965">
    <property type="entry name" value="PAS-like_dom_sf"/>
</dbReference>
<evidence type="ECO:0000256" key="3">
    <source>
        <dbReference type="ARBA" id="ARBA00022553"/>
    </source>
</evidence>
<protein>
    <recommendedName>
        <fullName evidence="2">histidine kinase</fullName>
        <ecNumber evidence="2">2.7.13.3</ecNumber>
    </recommendedName>
</protein>
<keyword evidence="4" id="KW-0808">Transferase</keyword>
<evidence type="ECO:0000259" key="8">
    <source>
        <dbReference type="PROSITE" id="PS50109"/>
    </source>
</evidence>
<feature type="transmembrane region" description="Helical" evidence="7">
    <location>
        <begin position="231"/>
        <end position="252"/>
    </location>
</feature>
<feature type="transmembrane region" description="Helical" evidence="7">
    <location>
        <begin position="140"/>
        <end position="158"/>
    </location>
</feature>
<evidence type="ECO:0000256" key="5">
    <source>
        <dbReference type="ARBA" id="ARBA00022777"/>
    </source>
</evidence>
<dbReference type="PANTHER" id="PTHR43304">
    <property type="entry name" value="PHYTOCHROME-LIKE PROTEIN CPH1"/>
    <property type="match status" value="1"/>
</dbReference>
<comment type="catalytic activity">
    <reaction evidence="1">
        <text>ATP + protein L-histidine = ADP + protein N-phospho-L-histidine.</text>
        <dbReference type="EC" id="2.7.13.3"/>
    </reaction>
</comment>
<dbReference type="EC" id="2.7.13.3" evidence="2"/>
<dbReference type="InterPro" id="IPR013655">
    <property type="entry name" value="PAS_fold_3"/>
</dbReference>
<dbReference type="InterPro" id="IPR003594">
    <property type="entry name" value="HATPase_dom"/>
</dbReference>
<name>A0A0W8FIE5_9ZZZZ</name>
<reference evidence="11" key="1">
    <citation type="journal article" date="2015" name="Proc. Natl. Acad. Sci. U.S.A.">
        <title>Networks of energetic and metabolic interactions define dynamics in microbial communities.</title>
        <authorList>
            <person name="Embree M."/>
            <person name="Liu J.K."/>
            <person name="Al-Bassam M.M."/>
            <person name="Zengler K."/>
        </authorList>
    </citation>
    <scope>NUCLEOTIDE SEQUENCE</scope>
</reference>
<gene>
    <name evidence="11" type="ORF">ASZ90_009579</name>
</gene>
<dbReference type="PROSITE" id="PS50112">
    <property type="entry name" value="PAS"/>
    <property type="match status" value="1"/>
</dbReference>
<evidence type="ECO:0000256" key="7">
    <source>
        <dbReference type="SAM" id="Phobius"/>
    </source>
</evidence>
<comment type="caution">
    <text evidence="11">The sequence shown here is derived from an EMBL/GenBank/DDBJ whole genome shotgun (WGS) entry which is preliminary data.</text>
</comment>
<feature type="domain" description="Histidine kinase" evidence="8">
    <location>
        <begin position="533"/>
        <end position="633"/>
    </location>
</feature>
<dbReference type="SUPFAM" id="SSF55874">
    <property type="entry name" value="ATPase domain of HSP90 chaperone/DNA topoisomerase II/histidine kinase"/>
    <property type="match status" value="1"/>
</dbReference>
<evidence type="ECO:0000256" key="2">
    <source>
        <dbReference type="ARBA" id="ARBA00012438"/>
    </source>
</evidence>